<dbReference type="InterPro" id="IPR025451">
    <property type="entry name" value="DUF4211"/>
</dbReference>
<dbReference type="PANTHER" id="PTHR14689">
    <property type="entry name" value="PHORBOL-ESTER_DAG-TYPE DOMAIN-CONTAINING PROTEIN"/>
    <property type="match status" value="1"/>
</dbReference>
<evidence type="ECO:0000313" key="4">
    <source>
        <dbReference type="Proteomes" id="UP001316803"/>
    </source>
</evidence>
<feature type="region of interest" description="Disordered" evidence="1">
    <location>
        <begin position="1"/>
        <end position="336"/>
    </location>
</feature>
<evidence type="ECO:0000256" key="1">
    <source>
        <dbReference type="SAM" id="MobiDB-lite"/>
    </source>
</evidence>
<feature type="compositionally biased region" description="Basic and acidic residues" evidence="1">
    <location>
        <begin position="298"/>
        <end position="324"/>
    </location>
</feature>
<accession>A0AAN8I9A0</accession>
<evidence type="ECO:0000313" key="3">
    <source>
        <dbReference type="EMBL" id="KAK5955476.1"/>
    </source>
</evidence>
<feature type="compositionally biased region" description="Acidic residues" evidence="1">
    <location>
        <begin position="519"/>
        <end position="539"/>
    </location>
</feature>
<dbReference type="EMBL" id="JAKLMC020000006">
    <property type="protein sequence ID" value="KAK5955476.1"/>
    <property type="molecule type" value="Genomic_DNA"/>
</dbReference>
<dbReference type="PANTHER" id="PTHR14689:SF0">
    <property type="entry name" value="COILED-COIL DOMAIN-CONTAINING PROTEIN 82"/>
    <property type="match status" value="1"/>
</dbReference>
<comment type="caution">
    <text evidence="3">The sequence shown here is derived from an EMBL/GenBank/DDBJ whole genome shotgun (WGS) entry which is preliminary data.</text>
</comment>
<gene>
    <name evidence="3" type="ORF">OHC33_003114</name>
</gene>
<reference evidence="3 4" key="1">
    <citation type="submission" date="2022-12" db="EMBL/GenBank/DDBJ databases">
        <title>Genomic features and morphological characterization of a novel Knufia sp. strain isolated from spacecraft assembly facility.</title>
        <authorList>
            <person name="Teixeira M."/>
            <person name="Chander A.M."/>
            <person name="Stajich J.E."/>
            <person name="Venkateswaran K."/>
        </authorList>
    </citation>
    <scope>NUCLEOTIDE SEQUENCE [LARGE SCALE GENOMIC DNA]</scope>
    <source>
        <strain evidence="3 4">FJI-L2-BK-P2</strain>
    </source>
</reference>
<feature type="compositionally biased region" description="Low complexity" evidence="1">
    <location>
        <begin position="65"/>
        <end position="76"/>
    </location>
</feature>
<feature type="compositionally biased region" description="Acidic residues" evidence="1">
    <location>
        <begin position="364"/>
        <end position="389"/>
    </location>
</feature>
<dbReference type="Proteomes" id="UP001316803">
    <property type="component" value="Unassembled WGS sequence"/>
</dbReference>
<feature type="domain" description="DUF4211" evidence="2">
    <location>
        <begin position="382"/>
        <end position="517"/>
    </location>
</feature>
<proteinExistence type="predicted"/>
<dbReference type="AlphaFoldDB" id="A0AAN8I9A0"/>
<feature type="region of interest" description="Disordered" evidence="1">
    <location>
        <begin position="357"/>
        <end position="396"/>
    </location>
</feature>
<feature type="compositionally biased region" description="Polar residues" evidence="1">
    <location>
        <begin position="42"/>
        <end position="53"/>
    </location>
</feature>
<dbReference type="Pfam" id="PF13926">
    <property type="entry name" value="DUF4211"/>
    <property type="match status" value="1"/>
</dbReference>
<sequence length="673" mass="75848">MRTRRQKKQTRLSFQPLSSSSPAKYAYSPAVQDRLASVRFEGSNSPRMSTGNTRDAADHLPTPEPSSQPQRRASSPLSDAPSTPSRKTNIRESQEEDEDEDAIVVPSSKRRRISPEKDLQGTPTRKSSRLHNLDTPQSGLSYARGRSSHHQTASSPPNVLDIGSPETSGDDDDAIVSRPATRRRVARTTARGHDPFVVSDDDDEELVNVSGTRRSKSRTQARNTSSRGNDFVVDDDEIEYISSDGDQVSAKPSRKNKHKKRTRHEQNEIDDDLKDLQTSDLEEDAPVTGRTRGGPVNTERDRTREHFEILKRRRAGEKVPRIADSDQEEGADYDLGEDDGADIEAVTHNMPGQFLSLQQREDSSTDDEQEQDDRVEEVDEDDFVVDDEDDRRPGHSGIPLQFTSFASSKPKELFIHIIEWLVKNRIAPAFSRTDELYTLSWNKINDQLKAQAGSRLISSAWNANFKNAILARPQMQVEYVSSGEDESYLDCDACNRTNHPARYEFRFGGHAYDENTLEPIDEDDEEDDGEDANTENEDQANDKASYDQAGHLLPSANTKFYLGRFCAANAEMGHKLTHWKYHLNQGLLAYLEEQGVLSAEAIVAREKLNKKKREKEAENIVDIMQETGVIDEMWRGLQDDLEDARYGMEDHVAKGGKRSKGRIGKVRTKNAIY</sequence>
<feature type="region of interest" description="Disordered" evidence="1">
    <location>
        <begin position="519"/>
        <end position="542"/>
    </location>
</feature>
<feature type="compositionally biased region" description="Acidic residues" evidence="1">
    <location>
        <begin position="325"/>
        <end position="336"/>
    </location>
</feature>
<feature type="compositionally biased region" description="Basic residues" evidence="1">
    <location>
        <begin position="1"/>
        <end position="10"/>
    </location>
</feature>
<dbReference type="GO" id="GO:0005634">
    <property type="term" value="C:nucleus"/>
    <property type="evidence" value="ECO:0007669"/>
    <property type="project" value="TreeGrafter"/>
</dbReference>
<organism evidence="3 4">
    <name type="scientific">Knufia fluminis</name>
    <dbReference type="NCBI Taxonomy" id="191047"/>
    <lineage>
        <taxon>Eukaryota</taxon>
        <taxon>Fungi</taxon>
        <taxon>Dikarya</taxon>
        <taxon>Ascomycota</taxon>
        <taxon>Pezizomycotina</taxon>
        <taxon>Eurotiomycetes</taxon>
        <taxon>Chaetothyriomycetidae</taxon>
        <taxon>Chaetothyriales</taxon>
        <taxon>Trichomeriaceae</taxon>
        <taxon>Knufia</taxon>
    </lineage>
</organism>
<feature type="compositionally biased region" description="Low complexity" evidence="1">
    <location>
        <begin position="18"/>
        <end position="30"/>
    </location>
</feature>
<protein>
    <recommendedName>
        <fullName evidence="2">DUF4211 domain-containing protein</fullName>
    </recommendedName>
</protein>
<keyword evidence="4" id="KW-1185">Reference proteome</keyword>
<name>A0AAN8I9A0_9EURO</name>
<evidence type="ECO:0000259" key="2">
    <source>
        <dbReference type="Pfam" id="PF13926"/>
    </source>
</evidence>
<feature type="compositionally biased region" description="Basic residues" evidence="1">
    <location>
        <begin position="252"/>
        <end position="263"/>
    </location>
</feature>